<keyword evidence="2 5" id="KW-0812">Transmembrane</keyword>
<evidence type="ECO:0000256" key="3">
    <source>
        <dbReference type="ARBA" id="ARBA00022989"/>
    </source>
</evidence>
<evidence type="ECO:0000256" key="1">
    <source>
        <dbReference type="ARBA" id="ARBA00004141"/>
    </source>
</evidence>
<organism evidence="7 8">
    <name type="scientific">Bradyrhizobium neotropicale</name>
    <dbReference type="NCBI Taxonomy" id="1497615"/>
    <lineage>
        <taxon>Bacteria</taxon>
        <taxon>Pseudomonadati</taxon>
        <taxon>Pseudomonadota</taxon>
        <taxon>Alphaproteobacteria</taxon>
        <taxon>Hyphomicrobiales</taxon>
        <taxon>Nitrobacteraceae</taxon>
        <taxon>Bradyrhizobium</taxon>
    </lineage>
</organism>
<gene>
    <name evidence="7" type="ORF">AXW67_05660</name>
</gene>
<name>A0A176ZC82_9BRAD</name>
<dbReference type="SUPFAM" id="SSF103481">
    <property type="entry name" value="Multidrug resistance efflux transporter EmrE"/>
    <property type="match status" value="2"/>
</dbReference>
<evidence type="ECO:0000259" key="6">
    <source>
        <dbReference type="Pfam" id="PF00892"/>
    </source>
</evidence>
<dbReference type="RefSeq" id="WP_027551330.1">
    <property type="nucleotide sequence ID" value="NZ_LSEF01000037.1"/>
</dbReference>
<evidence type="ECO:0000313" key="8">
    <source>
        <dbReference type="Proteomes" id="UP000077173"/>
    </source>
</evidence>
<dbReference type="PANTHER" id="PTHR32322:SF9">
    <property type="entry name" value="AMINO-ACID METABOLITE EFFLUX PUMP-RELATED"/>
    <property type="match status" value="1"/>
</dbReference>
<protein>
    <submittedName>
        <fullName evidence="7">Multidrug DMT transporter permease</fullName>
    </submittedName>
</protein>
<feature type="transmembrane region" description="Helical" evidence="5">
    <location>
        <begin position="7"/>
        <end position="27"/>
    </location>
</feature>
<keyword evidence="4 5" id="KW-0472">Membrane</keyword>
<comment type="subcellular location">
    <subcellularLocation>
        <location evidence="1">Membrane</location>
        <topology evidence="1">Multi-pass membrane protein</topology>
    </subcellularLocation>
</comment>
<feature type="transmembrane region" description="Helical" evidence="5">
    <location>
        <begin position="57"/>
        <end position="79"/>
    </location>
</feature>
<dbReference type="PANTHER" id="PTHR32322">
    <property type="entry name" value="INNER MEMBRANE TRANSPORTER"/>
    <property type="match status" value="1"/>
</dbReference>
<dbReference type="InterPro" id="IPR037185">
    <property type="entry name" value="EmrE-like"/>
</dbReference>
<feature type="transmembrane region" description="Helical" evidence="5">
    <location>
        <begin position="237"/>
        <end position="257"/>
    </location>
</feature>
<accession>A0A176ZC82</accession>
<feature type="transmembrane region" description="Helical" evidence="5">
    <location>
        <begin position="85"/>
        <end position="107"/>
    </location>
</feature>
<feature type="domain" description="EamA" evidence="6">
    <location>
        <begin position="6"/>
        <end position="129"/>
    </location>
</feature>
<dbReference type="InterPro" id="IPR050638">
    <property type="entry name" value="AA-Vitamin_Transporters"/>
</dbReference>
<dbReference type="Pfam" id="PF00892">
    <property type="entry name" value="EamA"/>
    <property type="match status" value="2"/>
</dbReference>
<feature type="transmembrane region" description="Helical" evidence="5">
    <location>
        <begin position="263"/>
        <end position="281"/>
    </location>
</feature>
<evidence type="ECO:0000256" key="4">
    <source>
        <dbReference type="ARBA" id="ARBA00023136"/>
    </source>
</evidence>
<sequence length="291" mass="30725">MKPADILIAVLVAIIWGLAFVASRIALDELSPELMTALRFIIAAVPCLFIRKPKIAWPLLIAISFTLFLGQFLSQAYGIAHGVPVGLTSVIVQSQALFTIGFAVLAFGERPTPVQMLGIAIAAVGLLMICGTVGYDFSVSAFAVLMISPISFAIGNLLLRGARGVPMFDLFAWLCLASAVPLFALALIANGPGPTWASLTHMSLTVVLCMLALGAISTSIAYWLWGRLLRDYPAAQVVPFALLVPFVGSAASSIAFGEKFGPLRLAGMLTVIGGIAVMLLARRPQTLPKTA</sequence>
<dbReference type="EMBL" id="LSEF01000037">
    <property type="protein sequence ID" value="OAF18007.1"/>
    <property type="molecule type" value="Genomic_DNA"/>
</dbReference>
<feature type="transmembrane region" description="Helical" evidence="5">
    <location>
        <begin position="141"/>
        <end position="159"/>
    </location>
</feature>
<feature type="transmembrane region" description="Helical" evidence="5">
    <location>
        <begin position="33"/>
        <end position="50"/>
    </location>
</feature>
<feature type="domain" description="EamA" evidence="6">
    <location>
        <begin position="143"/>
        <end position="279"/>
    </location>
</feature>
<keyword evidence="3 5" id="KW-1133">Transmembrane helix</keyword>
<dbReference type="AlphaFoldDB" id="A0A176ZC82"/>
<evidence type="ECO:0000313" key="7">
    <source>
        <dbReference type="EMBL" id="OAF18007.1"/>
    </source>
</evidence>
<comment type="caution">
    <text evidence="7">The sequence shown here is derived from an EMBL/GenBank/DDBJ whole genome shotgun (WGS) entry which is preliminary data.</text>
</comment>
<evidence type="ECO:0000256" key="2">
    <source>
        <dbReference type="ARBA" id="ARBA00022692"/>
    </source>
</evidence>
<evidence type="ECO:0000256" key="5">
    <source>
        <dbReference type="SAM" id="Phobius"/>
    </source>
</evidence>
<feature type="transmembrane region" description="Helical" evidence="5">
    <location>
        <begin position="114"/>
        <end position="135"/>
    </location>
</feature>
<dbReference type="GO" id="GO:0016020">
    <property type="term" value="C:membrane"/>
    <property type="evidence" value="ECO:0007669"/>
    <property type="project" value="UniProtKB-SubCell"/>
</dbReference>
<feature type="transmembrane region" description="Helical" evidence="5">
    <location>
        <begin position="171"/>
        <end position="189"/>
    </location>
</feature>
<keyword evidence="8" id="KW-1185">Reference proteome</keyword>
<proteinExistence type="predicted"/>
<reference evidence="7 8" key="1">
    <citation type="submission" date="2016-02" db="EMBL/GenBank/DDBJ databases">
        <title>Draft genome sequence of the strain BR 10247T Bradyrhizobium neotropicale isolated from nodules of Centrolobium paraense.</title>
        <authorList>
            <person name="Simoes-Araujo J.L."/>
            <person name="Barauna A.C."/>
            <person name="Silva K."/>
            <person name="Zilli J.E."/>
        </authorList>
    </citation>
    <scope>NUCLEOTIDE SEQUENCE [LARGE SCALE GENOMIC DNA]</scope>
    <source>
        <strain evidence="7 8">BR 10247</strain>
    </source>
</reference>
<dbReference type="InterPro" id="IPR000620">
    <property type="entry name" value="EamA_dom"/>
</dbReference>
<feature type="transmembrane region" description="Helical" evidence="5">
    <location>
        <begin position="201"/>
        <end position="225"/>
    </location>
</feature>
<dbReference type="Proteomes" id="UP000077173">
    <property type="component" value="Unassembled WGS sequence"/>
</dbReference>